<evidence type="ECO:0000256" key="1">
    <source>
        <dbReference type="ARBA" id="ARBA00004477"/>
    </source>
</evidence>
<dbReference type="EC" id="2.4.1.-" evidence="12"/>
<feature type="compositionally biased region" description="Basic and acidic residues" evidence="13">
    <location>
        <begin position="17"/>
        <end position="30"/>
    </location>
</feature>
<feature type="compositionally biased region" description="Basic and acidic residues" evidence="13">
    <location>
        <begin position="724"/>
        <end position="738"/>
    </location>
</feature>
<dbReference type="GO" id="GO:0006506">
    <property type="term" value="P:GPI anchor biosynthetic process"/>
    <property type="evidence" value="ECO:0007669"/>
    <property type="project" value="UniProtKB-KW"/>
</dbReference>
<dbReference type="InterPro" id="IPR005599">
    <property type="entry name" value="GPI_mannosylTrfase"/>
</dbReference>
<keyword evidence="15" id="KW-1185">Reference proteome</keyword>
<feature type="compositionally biased region" description="Polar residues" evidence="13">
    <location>
        <begin position="1"/>
        <end position="14"/>
    </location>
</feature>
<evidence type="ECO:0000256" key="4">
    <source>
        <dbReference type="ARBA" id="ARBA00022502"/>
    </source>
</evidence>
<accession>A0AAV9QEH1</accession>
<dbReference type="GO" id="GO:0000026">
    <property type="term" value="F:alpha-1,2-mannosyltransferase activity"/>
    <property type="evidence" value="ECO:0007669"/>
    <property type="project" value="TreeGrafter"/>
</dbReference>
<evidence type="ECO:0000256" key="11">
    <source>
        <dbReference type="ARBA" id="ARBA00024708"/>
    </source>
</evidence>
<keyword evidence="8 12" id="KW-0256">Endoplasmic reticulum</keyword>
<comment type="pathway">
    <text evidence="2">Glycolipid biosynthesis; glycosylphosphatidylinositol-anchor biosynthesis.</text>
</comment>
<evidence type="ECO:0000256" key="5">
    <source>
        <dbReference type="ARBA" id="ARBA00022676"/>
    </source>
</evidence>
<dbReference type="GO" id="GO:0005789">
    <property type="term" value="C:endoplasmic reticulum membrane"/>
    <property type="evidence" value="ECO:0007669"/>
    <property type="project" value="UniProtKB-SubCell"/>
</dbReference>
<dbReference type="EMBL" id="JAXLQG010000003">
    <property type="protein sequence ID" value="KAK5542046.1"/>
    <property type="molecule type" value="Genomic_DNA"/>
</dbReference>
<keyword evidence="10" id="KW-0472">Membrane</keyword>
<dbReference type="AlphaFoldDB" id="A0AAV9QEH1"/>
<keyword evidence="5 12" id="KW-0328">Glycosyltransferase</keyword>
<comment type="similarity">
    <text evidence="3">Belongs to the glycosyltransferase 22 family. PIGB subfamily.</text>
</comment>
<evidence type="ECO:0000256" key="6">
    <source>
        <dbReference type="ARBA" id="ARBA00022679"/>
    </source>
</evidence>
<evidence type="ECO:0000256" key="10">
    <source>
        <dbReference type="ARBA" id="ARBA00023136"/>
    </source>
</evidence>
<dbReference type="Pfam" id="PF03901">
    <property type="entry name" value="Glyco_transf_22"/>
    <property type="match status" value="1"/>
</dbReference>
<keyword evidence="4" id="KW-0337">GPI-anchor biosynthesis</keyword>
<keyword evidence="7" id="KW-0812">Transmembrane</keyword>
<evidence type="ECO:0000256" key="13">
    <source>
        <dbReference type="SAM" id="MobiDB-lite"/>
    </source>
</evidence>
<evidence type="ECO:0000313" key="15">
    <source>
        <dbReference type="Proteomes" id="UP001345827"/>
    </source>
</evidence>
<reference evidence="14 15" key="1">
    <citation type="submission" date="2023-06" db="EMBL/GenBank/DDBJ databases">
        <title>Black Yeasts Isolated from many extreme environments.</title>
        <authorList>
            <person name="Coleine C."/>
            <person name="Stajich J.E."/>
            <person name="Selbmann L."/>
        </authorList>
    </citation>
    <scope>NUCLEOTIDE SEQUENCE [LARGE SCALE GENOMIC DNA]</scope>
    <source>
        <strain evidence="14 15">CCFEE 5887</strain>
    </source>
</reference>
<evidence type="ECO:0000256" key="3">
    <source>
        <dbReference type="ARBA" id="ARBA00006065"/>
    </source>
</evidence>
<evidence type="ECO:0000256" key="12">
    <source>
        <dbReference type="RuleBase" id="RU363075"/>
    </source>
</evidence>
<dbReference type="PANTHER" id="PTHR22760">
    <property type="entry name" value="GLYCOSYLTRANSFERASE"/>
    <property type="match status" value="1"/>
</dbReference>
<feature type="region of interest" description="Disordered" evidence="13">
    <location>
        <begin position="562"/>
        <end position="585"/>
    </location>
</feature>
<keyword evidence="9" id="KW-1133">Transmembrane helix</keyword>
<comment type="subcellular location">
    <subcellularLocation>
        <location evidence="1 12">Endoplasmic reticulum membrane</location>
        <topology evidence="1 12">Multi-pass membrane protein</topology>
    </subcellularLocation>
</comment>
<feature type="region of interest" description="Disordered" evidence="13">
    <location>
        <begin position="1"/>
        <end position="30"/>
    </location>
</feature>
<dbReference type="Proteomes" id="UP001345827">
    <property type="component" value="Unassembled WGS sequence"/>
</dbReference>
<comment type="function">
    <text evidence="11">Mannosyltransferase involved in glycosylphosphatidylinositol-anchor biosynthesis. Transfers the third mannose to Man2-GlcN-acyl-PI during GPI precursor assembly.</text>
</comment>
<evidence type="ECO:0000256" key="2">
    <source>
        <dbReference type="ARBA" id="ARBA00004687"/>
    </source>
</evidence>
<name>A0AAV9QEH1_9PEZI</name>
<protein>
    <recommendedName>
        <fullName evidence="12">Mannosyltransferase</fullName>
        <ecNumber evidence="12">2.4.1.-</ecNumber>
    </recommendedName>
</protein>
<feature type="compositionally biased region" description="Basic and acidic residues" evidence="13">
    <location>
        <begin position="764"/>
        <end position="791"/>
    </location>
</feature>
<evidence type="ECO:0000256" key="7">
    <source>
        <dbReference type="ARBA" id="ARBA00022692"/>
    </source>
</evidence>
<evidence type="ECO:0000256" key="9">
    <source>
        <dbReference type="ARBA" id="ARBA00022989"/>
    </source>
</evidence>
<gene>
    <name evidence="14" type="primary">GPI10</name>
    <name evidence="14" type="ORF">LTR25_001931</name>
</gene>
<organism evidence="14 15">
    <name type="scientific">Vermiconidia calcicola</name>
    <dbReference type="NCBI Taxonomy" id="1690605"/>
    <lineage>
        <taxon>Eukaryota</taxon>
        <taxon>Fungi</taxon>
        <taxon>Dikarya</taxon>
        <taxon>Ascomycota</taxon>
        <taxon>Pezizomycotina</taxon>
        <taxon>Dothideomycetes</taxon>
        <taxon>Dothideomycetidae</taxon>
        <taxon>Mycosphaerellales</taxon>
        <taxon>Extremaceae</taxon>
        <taxon>Vermiconidia</taxon>
    </lineage>
</organism>
<proteinExistence type="inferred from homology"/>
<evidence type="ECO:0000313" key="14">
    <source>
        <dbReference type="EMBL" id="KAK5542046.1"/>
    </source>
</evidence>
<comment type="caution">
    <text evidence="14">The sequence shown here is derived from an EMBL/GenBank/DDBJ whole genome shotgun (WGS) entry which is preliminary data.</text>
</comment>
<feature type="compositionally biased region" description="Low complexity" evidence="13">
    <location>
        <begin position="568"/>
        <end position="577"/>
    </location>
</feature>
<keyword evidence="6" id="KW-0808">Transferase</keyword>
<sequence>MSSAESNSSEQPLNPKSEPDRIVEPPPSHDHPASFALDPHHVFLFLLGLRLLNALSIRTFFQPDEYFQALEPAWQWAFGDGSGAWITWEWKSHLRSAIHPTIFGVCYWATAAISDALALGSHARSELLLAAPKALQSVFAAVADFYTWKLASYVYGRKSACSLMALVLTVVSPWQWFVATRTFSNSLETTLTAIALYNWPWHWTLPVDTGSQNPGKLETQGLRVRVRNPDGFGEDSTDELTRLRRALLCAAVATILRPTNILVWCTLGLLTFVKDWKSVRPTCTEFSTFVRETVLCGSTVLVISTILDRIFYDEWVFPPFRFLYVNVVQSVATFYGNNDWHYYISQGYPLLLTTALPFTLISMYRILTPGDTISEATPEGRNALRSLCIICLVLPAAFSNIAHKEVRFIYPLLPALHVVTGLQLSSFFEPMISPSRTSARSHTKKFLVILLLALNASIAYYTSQVHNSGLINLTTYFRHEFEDAYLPASRPSNMTVGMLMPCHSTPWRSHLQYPPTSTHPGIRAWALTCEPPLNLNASEKARYMDEADQFYDNPSLWLKRNMSRRSPRSSSSSSGRRTGIFGPDYSARRNLGPKVNADILEAARDEEFWETETESRTRTGTGRNRKPWPEYLIFFAQLEQTLAVALRGSGYIECKRLWNSAWHDDWRRTGDVVVWCLDPSRVNAAASRKMGVDVGEDEGDEAGVGVSKAEIEDDDAVSDPAHAAGEREREREREREGVGVDGQKVLSGAKEGKGPKKKHKQKKEQKERGPGPGKRVVEKTFWKSRDVEGEL</sequence>
<feature type="region of interest" description="Disordered" evidence="13">
    <location>
        <begin position="708"/>
        <end position="791"/>
    </location>
</feature>
<dbReference type="PANTHER" id="PTHR22760:SF4">
    <property type="entry name" value="GPI MANNOSYLTRANSFERASE 3"/>
    <property type="match status" value="1"/>
</dbReference>
<evidence type="ECO:0000256" key="8">
    <source>
        <dbReference type="ARBA" id="ARBA00022824"/>
    </source>
</evidence>